<accession>A0A5B9QLV8</accession>
<evidence type="ECO:0000256" key="1">
    <source>
        <dbReference type="SAM" id="SignalP"/>
    </source>
</evidence>
<dbReference type="Gene3D" id="2.130.10.10">
    <property type="entry name" value="YVTN repeat-like/Quinoprotein amine dehydrogenase"/>
    <property type="match status" value="2"/>
</dbReference>
<dbReference type="InterPro" id="IPR002860">
    <property type="entry name" value="BNR_rpt"/>
</dbReference>
<dbReference type="AlphaFoldDB" id="A0A5B9QLV8"/>
<name>A0A5B9QLV8_9BACT</name>
<dbReference type="Pfam" id="PF15899">
    <property type="entry name" value="BNR_6"/>
    <property type="match status" value="1"/>
</dbReference>
<dbReference type="PANTHER" id="PTHR12106">
    <property type="entry name" value="SORTILIN RELATED"/>
    <property type="match status" value="1"/>
</dbReference>
<dbReference type="CDD" id="cd15482">
    <property type="entry name" value="Sialidase_non-viral"/>
    <property type="match status" value="1"/>
</dbReference>
<feature type="chain" id="PRO_5022706607" evidence="1">
    <location>
        <begin position="24"/>
        <end position="335"/>
    </location>
</feature>
<dbReference type="PANTHER" id="PTHR12106:SF27">
    <property type="entry name" value="SORTILIN-RELATED RECEPTOR"/>
    <property type="match status" value="1"/>
</dbReference>
<keyword evidence="3" id="KW-1185">Reference proteome</keyword>
<reference evidence="2 3" key="1">
    <citation type="submission" date="2019-08" db="EMBL/GenBank/DDBJ databases">
        <title>Deep-cultivation of Planctomycetes and their phenomic and genomic characterization uncovers novel biology.</title>
        <authorList>
            <person name="Wiegand S."/>
            <person name="Jogler M."/>
            <person name="Boedeker C."/>
            <person name="Pinto D."/>
            <person name="Vollmers J."/>
            <person name="Rivas-Marin E."/>
            <person name="Kohn T."/>
            <person name="Peeters S.H."/>
            <person name="Heuer A."/>
            <person name="Rast P."/>
            <person name="Oberbeckmann S."/>
            <person name="Bunk B."/>
            <person name="Jeske O."/>
            <person name="Meyerdierks A."/>
            <person name="Storesund J.E."/>
            <person name="Kallscheuer N."/>
            <person name="Luecker S."/>
            <person name="Lage O.M."/>
            <person name="Pohl T."/>
            <person name="Merkel B.J."/>
            <person name="Hornburger P."/>
            <person name="Mueller R.-W."/>
            <person name="Bruemmer F."/>
            <person name="Labrenz M."/>
            <person name="Spormann A.M."/>
            <person name="Op den Camp H."/>
            <person name="Overmann J."/>
            <person name="Amann R."/>
            <person name="Jetten M.S.M."/>
            <person name="Mascher T."/>
            <person name="Medema M.H."/>
            <person name="Devos D.P."/>
            <person name="Kaster A.-K."/>
            <person name="Ovreas L."/>
            <person name="Rohde M."/>
            <person name="Galperin M.Y."/>
            <person name="Jogler C."/>
        </authorList>
    </citation>
    <scope>NUCLEOTIDE SEQUENCE [LARGE SCALE GENOMIC DNA]</scope>
    <source>
        <strain evidence="2 3">Pr1d</strain>
    </source>
</reference>
<dbReference type="Proteomes" id="UP000323917">
    <property type="component" value="Chromosome"/>
</dbReference>
<dbReference type="InterPro" id="IPR015943">
    <property type="entry name" value="WD40/YVTN_repeat-like_dom_sf"/>
</dbReference>
<sequence length="335" mass="36215" precursor="true">MVYCALRALLLLCVLVLPCTSPADCAEIKFKSIEICPSSRIDAIAYFGNGVVLAGTRAPDPGVIYRSSDYGITWARVGNITGTDLITCLASGHDGVGFLLTGNQAHVWRTEDYGETWEDLGKVSGAQNPVFANAYGLLVTSKGTLIVTDTAPRGGHIYRSLDNGNSWTDLGPISSKPLYRLLEVGDGVVANGWAGHVYKSKDDGLTWKDLGHLANSELYAFEYIPPHTILVGTEKGIILTSNDNGETWKDQGHLAPFADDFVWAGGENVLYSTYAGSRLLYLSENLGASWISLGNIFHDCKEDWIDHAIFINEPTHKAIVGGTNNGKIVYSGIPE</sequence>
<dbReference type="GO" id="GO:0016020">
    <property type="term" value="C:membrane"/>
    <property type="evidence" value="ECO:0007669"/>
    <property type="project" value="TreeGrafter"/>
</dbReference>
<dbReference type="EMBL" id="CP042913">
    <property type="protein sequence ID" value="QEG35141.1"/>
    <property type="molecule type" value="Genomic_DNA"/>
</dbReference>
<proteinExistence type="predicted"/>
<evidence type="ECO:0000313" key="3">
    <source>
        <dbReference type="Proteomes" id="UP000323917"/>
    </source>
</evidence>
<organism evidence="2 3">
    <name type="scientific">Bythopirellula goksoeyrii</name>
    <dbReference type="NCBI Taxonomy" id="1400387"/>
    <lineage>
        <taxon>Bacteria</taxon>
        <taxon>Pseudomonadati</taxon>
        <taxon>Planctomycetota</taxon>
        <taxon>Planctomycetia</taxon>
        <taxon>Pirellulales</taxon>
        <taxon>Lacipirellulaceae</taxon>
        <taxon>Bythopirellula</taxon>
    </lineage>
</organism>
<dbReference type="KEGG" id="bgok:Pr1d_24320"/>
<gene>
    <name evidence="2" type="primary">hcf136_1</name>
    <name evidence="2" type="ORF">Pr1d_24320</name>
</gene>
<dbReference type="GO" id="GO:0006892">
    <property type="term" value="P:post-Golgi vesicle-mediated transport"/>
    <property type="evidence" value="ECO:0007669"/>
    <property type="project" value="TreeGrafter"/>
</dbReference>
<evidence type="ECO:0000313" key="2">
    <source>
        <dbReference type="EMBL" id="QEG35141.1"/>
    </source>
</evidence>
<dbReference type="InterPro" id="IPR050310">
    <property type="entry name" value="VPS10-sortilin"/>
</dbReference>
<keyword evidence="1" id="KW-0732">Signal</keyword>
<dbReference type="SUPFAM" id="SSF110296">
    <property type="entry name" value="Oligoxyloglucan reducing end-specific cellobiohydrolase"/>
    <property type="match status" value="1"/>
</dbReference>
<protein>
    <submittedName>
        <fullName evidence="2">Ycf48-like protein</fullName>
    </submittedName>
</protein>
<feature type="signal peptide" evidence="1">
    <location>
        <begin position="1"/>
        <end position="23"/>
    </location>
</feature>